<dbReference type="InterPro" id="IPR009014">
    <property type="entry name" value="Transketo_C/PFOR_II"/>
</dbReference>
<dbReference type="InterPro" id="IPR011766">
    <property type="entry name" value="TPP_enzyme_TPP-bd"/>
</dbReference>
<dbReference type="InterPro" id="IPR051457">
    <property type="entry name" value="2-oxoacid:Fd_oxidoreductase"/>
</dbReference>
<dbReference type="NCBIfam" id="NF009589">
    <property type="entry name" value="PRK13030.1"/>
    <property type="match status" value="1"/>
</dbReference>
<dbReference type="SUPFAM" id="SSF53323">
    <property type="entry name" value="Pyruvate-ferredoxin oxidoreductase, PFOR, domain III"/>
    <property type="match status" value="1"/>
</dbReference>
<evidence type="ECO:0000256" key="3">
    <source>
        <dbReference type="ARBA" id="ARBA00022982"/>
    </source>
</evidence>
<evidence type="ECO:0000256" key="4">
    <source>
        <dbReference type="ARBA" id="ARBA00023002"/>
    </source>
</evidence>
<keyword evidence="3" id="KW-0249">Electron transport</keyword>
<dbReference type="Pfam" id="PF20169">
    <property type="entry name" value="DUF6537"/>
    <property type="match status" value="1"/>
</dbReference>
<keyword evidence="2" id="KW-0479">Metal-binding</keyword>
<keyword evidence="1" id="KW-0813">Transport</keyword>
<keyword evidence="10" id="KW-0670">Pyruvate</keyword>
<dbReference type="InterPro" id="IPR002880">
    <property type="entry name" value="Pyrv_Fd/Flavodoxin_OxRdtase_N"/>
</dbReference>
<keyword evidence="6" id="KW-0411">Iron-sulfur</keyword>
<dbReference type="Pfam" id="PF01558">
    <property type="entry name" value="POR"/>
    <property type="match status" value="1"/>
</dbReference>
<dbReference type="NCBIfam" id="NF009588">
    <property type="entry name" value="PRK13029.1"/>
    <property type="match status" value="1"/>
</dbReference>
<dbReference type="GO" id="GO:0030976">
    <property type="term" value="F:thiamine pyrophosphate binding"/>
    <property type="evidence" value="ECO:0007669"/>
    <property type="project" value="InterPro"/>
</dbReference>
<dbReference type="CDD" id="cd07034">
    <property type="entry name" value="TPP_PYR_PFOR_IOR-alpha_like"/>
    <property type="match status" value="1"/>
</dbReference>
<dbReference type="PANTHER" id="PTHR48084">
    <property type="entry name" value="2-OXOGLUTARATE OXIDOREDUCTASE SUBUNIT KORB-RELATED"/>
    <property type="match status" value="1"/>
</dbReference>
<dbReference type="GO" id="GO:0051539">
    <property type="term" value="F:4 iron, 4 sulfur cluster binding"/>
    <property type="evidence" value="ECO:0007669"/>
    <property type="project" value="UniProtKB-KW"/>
</dbReference>
<evidence type="ECO:0000256" key="6">
    <source>
        <dbReference type="ARBA" id="ARBA00023014"/>
    </source>
</evidence>
<reference evidence="10 11" key="1">
    <citation type="submission" date="2020-08" db="EMBL/GenBank/DDBJ databases">
        <title>Genomic Encyclopedia of Type Strains, Phase IV (KMG-IV): sequencing the most valuable type-strain genomes for metagenomic binning, comparative biology and taxonomic classification.</title>
        <authorList>
            <person name="Goeker M."/>
        </authorList>
    </citation>
    <scope>NUCLEOTIDE SEQUENCE [LARGE SCALE GENOMIC DNA]</scope>
    <source>
        <strain evidence="10 11">DSM 11590</strain>
    </source>
</reference>
<dbReference type="Pfam" id="PF02775">
    <property type="entry name" value="TPP_enzyme_C"/>
    <property type="match status" value="1"/>
</dbReference>
<dbReference type="Proteomes" id="UP000544872">
    <property type="component" value="Unassembled WGS sequence"/>
</dbReference>
<dbReference type="SUPFAM" id="SSF52518">
    <property type="entry name" value="Thiamin diphosphate-binding fold (THDP-binding)"/>
    <property type="match status" value="2"/>
</dbReference>
<name>A0A7W9ZI76_NOVIT</name>
<accession>A0A7W9ZI76</accession>
<dbReference type="AlphaFoldDB" id="A0A7W9ZI76"/>
<dbReference type="RefSeq" id="WP_184265139.1">
    <property type="nucleotide sequence ID" value="NZ_JACIIX010000015.1"/>
</dbReference>
<sequence>MTHAVPADAAALRAAPSVLTDPSYTLEDRYRRDSGRVYLTGTQALVRLPLMQAARDRAAGLNTAGYISGYRGSPLGGYDQALWQVKDLLADNAVTFQPAINEDLAATAVLGSQQVEHGGEGTVDGVFAIWYGKGPGVDRAGDALKHGHAFGSSPHGGVLVVAGDDHGVVSSSMPHQSDHAFIAWSMPILNPANIQEYLDFGLYGWALSRFTGAWVGFKAISETVESAASVEVDPHRLPLTAPTDYTVPVGGLHYRWPDLPSLTIEERMAAKLDAVHAFVRANPGIDRLLVDAPQARFGIITTGKASLDLMEALARLGLDEDGLVALGVRVLKLGLTWPLEPQALRRFTAGLEEVLVVEEKKGIIEDQIKTLLYGQPGAPKVSGKTAPDGRPLLASLGELRPSRIAPALVDRLSAAFPWLAPDLAERLPQITPALRRFDLPADVKRTPYFCSGCPHNSSTKVPEGSKAFAGIGCHFMANWMDRSTEGLVQMGGEGVNWMAQSLFSKRKHVFQNLGDGTYYHSGLMAIRQAIAGKTNITYKILFNDAVAMTGGQPHDGPLTVQEISRQVQAEGVRRIAIVSDEPEKYTDRSGFAPGCTVHHRSELDPVQRDLAATPGVTVLIYDQACAAEKRRKRKRGKFPDPARRLFINEAVCEGCGDCTAKSNCLSVQPVETEFGRKRQIDQSSCNKDFSCVEGFCPSFVSVRGGAVRKPQSAGELPGFRERVAALPLPVIPSVQAEPWEILVTGIGGTGVVTVGALLCMAAHLEGKGASVLDFMGFAQKGGAVLSHVRIGASPQALRQVRIDVGQAEVLLACDMVVATTPEALGVLRQGHSRVICNTAEVPTGSFMRDRDATLQPQRLTAALELAVGSGNLDLVDANRLATALLGDSIGSNLFLLGYAWQKGLLPVSLEALEKAVDLNGVARDANKRALAWGRVAAEDAAYVAEVAAGFGAVRTKPAENVDSVIASRIKDLEGYQDTAYAERFRRIIAQVRQAEARVSSGHDLTLAAARGLYRLMAYKDEYEVARRYADPAFRARLDQVFDGDYKVSLHLAPPLLPLGRTPTGEPRKHEFGRWIFPVLGVVARLKGLRGSRFDPFGWTAERKMERALIAEYEDILINICAGLTDSHRLVEAVEIAAVADTIRGFGAVKEAAAVKARQRWSALLPVFRTPRPQQPEGAGLTLLAAE</sequence>
<gene>
    <name evidence="10" type="ORF">FHS48_003376</name>
</gene>
<dbReference type="Gene3D" id="3.40.50.970">
    <property type="match status" value="1"/>
</dbReference>
<dbReference type="EMBL" id="JACIIX010000015">
    <property type="protein sequence ID" value="MBB6211930.1"/>
    <property type="molecule type" value="Genomic_DNA"/>
</dbReference>
<organism evidence="10 11">
    <name type="scientific">Novispirillum itersonii</name>
    <name type="common">Aquaspirillum itersonii</name>
    <dbReference type="NCBI Taxonomy" id="189"/>
    <lineage>
        <taxon>Bacteria</taxon>
        <taxon>Pseudomonadati</taxon>
        <taxon>Pseudomonadota</taxon>
        <taxon>Alphaproteobacteria</taxon>
        <taxon>Rhodospirillales</taxon>
        <taxon>Novispirillaceae</taxon>
        <taxon>Novispirillum</taxon>
    </lineage>
</organism>
<protein>
    <submittedName>
        <fullName evidence="10">Indolepyruvate ferredoxin oxidoreductase</fullName>
        <ecNumber evidence="10">1.2.7.8</ecNumber>
    </submittedName>
</protein>
<dbReference type="SUPFAM" id="SSF52922">
    <property type="entry name" value="TK C-terminal domain-like"/>
    <property type="match status" value="1"/>
</dbReference>
<evidence type="ECO:0000259" key="8">
    <source>
        <dbReference type="Pfam" id="PF02775"/>
    </source>
</evidence>
<dbReference type="EC" id="1.2.7.8" evidence="10"/>
<evidence type="ECO:0000313" key="10">
    <source>
        <dbReference type="EMBL" id="MBB6211930.1"/>
    </source>
</evidence>
<dbReference type="InterPro" id="IPR046667">
    <property type="entry name" value="DUF6537"/>
</dbReference>
<evidence type="ECO:0000259" key="7">
    <source>
        <dbReference type="Pfam" id="PF01558"/>
    </source>
</evidence>
<feature type="domain" description="DUF6537" evidence="9">
    <location>
        <begin position="961"/>
        <end position="1161"/>
    </location>
</feature>
<feature type="domain" description="Thiamine pyrophosphate enzyme TPP-binding" evidence="8">
    <location>
        <begin position="471"/>
        <end position="619"/>
    </location>
</feature>
<dbReference type="PANTHER" id="PTHR48084:SF3">
    <property type="entry name" value="SUBUNIT OF PYRUVATE:FLAVODOXIN OXIDOREDUCTASE"/>
    <property type="match status" value="1"/>
</dbReference>
<evidence type="ECO:0000256" key="2">
    <source>
        <dbReference type="ARBA" id="ARBA00022485"/>
    </source>
</evidence>
<feature type="domain" description="Pyruvate/ketoisovalerate oxidoreductase catalytic" evidence="7">
    <location>
        <begin position="747"/>
        <end position="930"/>
    </location>
</feature>
<proteinExistence type="predicted"/>
<dbReference type="GO" id="GO:0044281">
    <property type="term" value="P:small molecule metabolic process"/>
    <property type="evidence" value="ECO:0007669"/>
    <property type="project" value="UniProtKB-ARBA"/>
</dbReference>
<comment type="caution">
    <text evidence="10">The sequence shown here is derived from an EMBL/GenBank/DDBJ whole genome shotgun (WGS) entry which is preliminary data.</text>
</comment>
<evidence type="ECO:0000256" key="5">
    <source>
        <dbReference type="ARBA" id="ARBA00023004"/>
    </source>
</evidence>
<dbReference type="Gene3D" id="3.40.920.10">
    <property type="entry name" value="Pyruvate-ferredoxin oxidoreductase, PFOR, domain III"/>
    <property type="match status" value="1"/>
</dbReference>
<dbReference type="InterPro" id="IPR029061">
    <property type="entry name" value="THDP-binding"/>
</dbReference>
<dbReference type="InterPro" id="IPR019752">
    <property type="entry name" value="Pyrv/ketoisovalerate_OxRed_cat"/>
</dbReference>
<dbReference type="GO" id="GO:0045333">
    <property type="term" value="P:cellular respiration"/>
    <property type="evidence" value="ECO:0007669"/>
    <property type="project" value="UniProtKB-ARBA"/>
</dbReference>
<keyword evidence="4 10" id="KW-0560">Oxidoreductase</keyword>
<evidence type="ECO:0000313" key="11">
    <source>
        <dbReference type="Proteomes" id="UP000544872"/>
    </source>
</evidence>
<evidence type="ECO:0000256" key="1">
    <source>
        <dbReference type="ARBA" id="ARBA00022448"/>
    </source>
</evidence>
<keyword evidence="2" id="KW-0004">4Fe-4S</keyword>
<evidence type="ECO:0000259" key="9">
    <source>
        <dbReference type="Pfam" id="PF20169"/>
    </source>
</evidence>
<dbReference type="InterPro" id="IPR002869">
    <property type="entry name" value="Pyrv_flavodox_OxRed_cen"/>
</dbReference>
<keyword evidence="5" id="KW-0408">Iron</keyword>
<dbReference type="GO" id="GO:0043805">
    <property type="term" value="F:indolepyruvate ferredoxin oxidoreductase activity"/>
    <property type="evidence" value="ECO:0007669"/>
    <property type="project" value="UniProtKB-EC"/>
</dbReference>
<keyword evidence="11" id="KW-1185">Reference proteome</keyword>